<evidence type="ECO:0000256" key="1">
    <source>
        <dbReference type="SAM" id="Coils"/>
    </source>
</evidence>
<feature type="coiled-coil region" evidence="1">
    <location>
        <begin position="64"/>
        <end position="91"/>
    </location>
</feature>
<dbReference type="AlphaFoldDB" id="A0A504U4G8"/>
<organism evidence="3 4">
    <name type="scientific">Rhizobium glycinendophyticum</name>
    <dbReference type="NCBI Taxonomy" id="2589807"/>
    <lineage>
        <taxon>Bacteria</taxon>
        <taxon>Pseudomonadati</taxon>
        <taxon>Pseudomonadota</taxon>
        <taxon>Alphaproteobacteria</taxon>
        <taxon>Hyphomicrobiales</taxon>
        <taxon>Rhizobiaceae</taxon>
        <taxon>Rhizobium/Agrobacterium group</taxon>
        <taxon>Rhizobium</taxon>
    </lineage>
</organism>
<gene>
    <name evidence="3" type="ORF">FJQ55_02945</name>
</gene>
<evidence type="ECO:0000256" key="2">
    <source>
        <dbReference type="SAM" id="MobiDB-lite"/>
    </source>
</evidence>
<dbReference type="EMBL" id="VFYP01000001">
    <property type="protein sequence ID" value="TPP09848.1"/>
    <property type="molecule type" value="Genomic_DNA"/>
</dbReference>
<keyword evidence="1" id="KW-0175">Coiled coil</keyword>
<accession>A0A504U4G8</accession>
<keyword evidence="4" id="KW-1185">Reference proteome</keyword>
<proteinExistence type="predicted"/>
<evidence type="ECO:0000313" key="3">
    <source>
        <dbReference type="EMBL" id="TPP09848.1"/>
    </source>
</evidence>
<protein>
    <submittedName>
        <fullName evidence="3">GTPase</fullName>
    </submittedName>
</protein>
<evidence type="ECO:0000313" key="4">
    <source>
        <dbReference type="Proteomes" id="UP000316429"/>
    </source>
</evidence>
<reference evidence="3 4" key="1">
    <citation type="submission" date="2019-06" db="EMBL/GenBank/DDBJ databases">
        <title>Rhizobium sp. CL12 isolated from roots of soybean.</title>
        <authorList>
            <person name="Wang C."/>
        </authorList>
    </citation>
    <scope>NUCLEOTIDE SEQUENCE [LARGE SCALE GENOMIC DNA]</scope>
    <source>
        <strain evidence="3 4">CL12</strain>
    </source>
</reference>
<comment type="caution">
    <text evidence="3">The sequence shown here is derived from an EMBL/GenBank/DDBJ whole genome shotgun (WGS) entry which is preliminary data.</text>
</comment>
<dbReference type="RefSeq" id="WP_140826217.1">
    <property type="nucleotide sequence ID" value="NZ_VFYP01000001.1"/>
</dbReference>
<name>A0A504U4G8_9HYPH</name>
<sequence>MSMPLARYLKDFSAPPAPPQPIESPFGMAGEDDFDMEFPALPEPEPEPIDLEAERREAFAEGHAAGEREAVERLEAERQVLETAHAEAMAELEQRLRDEFASALTTKLPEVAKRLSLAVSEQVAHALAPLIEEHIVEKAVAELADQLEAAVLAGEGGTIQIRGPRDLFEKLQSHMPDHGEMLRHVEGVDLDLTAEFGETALVTRISAFSASLKKVLS</sequence>
<dbReference type="Proteomes" id="UP000316429">
    <property type="component" value="Unassembled WGS sequence"/>
</dbReference>
<dbReference type="OrthoDB" id="8276977at2"/>
<feature type="region of interest" description="Disordered" evidence="2">
    <location>
        <begin position="1"/>
        <end position="47"/>
    </location>
</feature>